<evidence type="ECO:0000259" key="4">
    <source>
        <dbReference type="Pfam" id="PF03781"/>
    </source>
</evidence>
<evidence type="ECO:0000256" key="3">
    <source>
        <dbReference type="ARBA" id="ARBA00037882"/>
    </source>
</evidence>
<evidence type="ECO:0000313" key="6">
    <source>
        <dbReference type="EMBL" id="BCD97369.1"/>
    </source>
</evidence>
<keyword evidence="2" id="KW-0408">Iron</keyword>
<dbReference type="SUPFAM" id="SSF56436">
    <property type="entry name" value="C-type lectin-like"/>
    <property type="match status" value="1"/>
</dbReference>
<dbReference type="InterPro" id="IPR024775">
    <property type="entry name" value="DinB-like"/>
</dbReference>
<name>A0AAN2BJW7_9GAMM</name>
<reference evidence="6 7" key="1">
    <citation type="journal article" date="2022" name="IScience">
        <title>An ultrasensitive nanofiber-based assay for enzymatic hydrolysis and deep-sea microbial degradation of cellulose.</title>
        <authorList>
            <person name="Tsudome M."/>
            <person name="Tachioka M."/>
            <person name="Miyazaki M."/>
            <person name="Uchimura K."/>
            <person name="Tsuda M."/>
            <person name="Takaki Y."/>
            <person name="Deguchi S."/>
        </authorList>
    </citation>
    <scope>NUCLEOTIDE SEQUENCE [LARGE SCALE GENOMIC DNA]</scope>
    <source>
        <strain evidence="6 7">GE09</strain>
    </source>
</reference>
<dbReference type="InterPro" id="IPR005532">
    <property type="entry name" value="SUMF_dom"/>
</dbReference>
<dbReference type="InterPro" id="IPR034660">
    <property type="entry name" value="DinB/YfiT-like"/>
</dbReference>
<evidence type="ECO:0000256" key="1">
    <source>
        <dbReference type="ARBA" id="ARBA00023002"/>
    </source>
</evidence>
<sequence>MVIAEVDASAQKVNALAAQSQACLHNFLHVRRQTLALVAPLSPEDMVVQSMPDASPTKWHLAHTSWFFEAFILKPFKADFCWFNTAYNHLFNSYYESVGPRHARPYRGMLTRPSLEEVKQYRTYIDDAVQTLVRTVQCETQLQQIMALMTLGIHHEMQHQELISTDILHLLWHNPLRPTIYPCNSSSTQTTSNLTPLRMIDFDGGIVSVGQNLNADNFSYDCEGPAHNTLLQPYRLSNRLITNEEWLAFIADGGYSNSLLWLSDGWATVQKHQWQAPLYWLEHDGAWQQYGLDGLQPLLNSAPVCHVSYYEADAFARWAGKRLPLEHEWEVAAQRQAIEGNFLEDNAFRPQPSDSKVMTQLFGNVWQWTQSPFSPYPGFNAQAGALGEYNGKFMNNQYVLRGGSCVTPKQQLRTSYRNFFYPHHRWQFSGLRLAEYQ</sequence>
<dbReference type="EMBL" id="AP023086">
    <property type="protein sequence ID" value="BCD97369.1"/>
    <property type="molecule type" value="Genomic_DNA"/>
</dbReference>
<evidence type="ECO:0000313" key="7">
    <source>
        <dbReference type="Proteomes" id="UP001320119"/>
    </source>
</evidence>
<feature type="domain" description="DinB-like" evidence="5">
    <location>
        <begin position="29"/>
        <end position="163"/>
    </location>
</feature>
<dbReference type="GO" id="GO:0052699">
    <property type="term" value="P:ergothioneine biosynthetic process"/>
    <property type="evidence" value="ECO:0007669"/>
    <property type="project" value="InterPro"/>
</dbReference>
<dbReference type="RefSeq" id="WP_236986841.1">
    <property type="nucleotide sequence ID" value="NZ_AP023086.1"/>
</dbReference>
<organism evidence="6 7">
    <name type="scientific">Marinagarivorans cellulosilyticus</name>
    <dbReference type="NCBI Taxonomy" id="2721545"/>
    <lineage>
        <taxon>Bacteria</taxon>
        <taxon>Pseudomonadati</taxon>
        <taxon>Pseudomonadota</taxon>
        <taxon>Gammaproteobacteria</taxon>
        <taxon>Cellvibrionales</taxon>
        <taxon>Cellvibrionaceae</taxon>
        <taxon>Marinagarivorans</taxon>
    </lineage>
</organism>
<dbReference type="InterPro" id="IPR051043">
    <property type="entry name" value="Sulfatase_Mod_Factor_Kinase"/>
</dbReference>
<keyword evidence="1" id="KW-0560">Oxidoreductase</keyword>
<dbReference type="NCBIfam" id="TIGR03440">
    <property type="entry name" value="egtB_TIGR03440"/>
    <property type="match status" value="1"/>
</dbReference>
<dbReference type="InterPro" id="IPR017806">
    <property type="entry name" value="EgtB"/>
</dbReference>
<comment type="pathway">
    <text evidence="3">Amino-acid biosynthesis; ergothioneine biosynthesis.</text>
</comment>
<evidence type="ECO:0008006" key="8">
    <source>
        <dbReference type="Google" id="ProtNLM"/>
    </source>
</evidence>
<dbReference type="AlphaFoldDB" id="A0AAN2BJW7"/>
<feature type="domain" description="Sulfatase-modifying factor enzyme-like" evidence="4">
    <location>
        <begin position="359"/>
        <end position="434"/>
    </location>
</feature>
<dbReference type="Proteomes" id="UP001320119">
    <property type="component" value="Chromosome"/>
</dbReference>
<dbReference type="PANTHER" id="PTHR23150">
    <property type="entry name" value="SULFATASE MODIFYING FACTOR 1, 2"/>
    <property type="match status" value="1"/>
</dbReference>
<feature type="domain" description="Sulfatase-modifying factor enzyme-like" evidence="4">
    <location>
        <begin position="198"/>
        <end position="337"/>
    </location>
</feature>
<dbReference type="Gene3D" id="3.90.1580.10">
    <property type="entry name" value="paralog of FGE (formylglycine-generating enzyme)"/>
    <property type="match status" value="2"/>
</dbReference>
<dbReference type="KEGG" id="marq:MARGE09_P1570"/>
<keyword evidence="7" id="KW-1185">Reference proteome</keyword>
<gene>
    <name evidence="6" type="ORF">MARGE09_P1570</name>
</gene>
<dbReference type="PANTHER" id="PTHR23150:SF36">
    <property type="entry name" value="HERCYNINE OXYGENASE"/>
    <property type="match status" value="1"/>
</dbReference>
<protein>
    <recommendedName>
        <fullName evidence="8">Ergothioneine biosynthesis protein EgtB</fullName>
    </recommendedName>
</protein>
<dbReference type="Pfam" id="PF03781">
    <property type="entry name" value="FGE-sulfatase"/>
    <property type="match status" value="2"/>
</dbReference>
<evidence type="ECO:0000259" key="5">
    <source>
        <dbReference type="Pfam" id="PF12867"/>
    </source>
</evidence>
<dbReference type="InterPro" id="IPR042095">
    <property type="entry name" value="SUMF_sf"/>
</dbReference>
<accession>A0AAN2BJW7</accession>
<dbReference type="SUPFAM" id="SSF109854">
    <property type="entry name" value="DinB/YfiT-like putative metalloenzymes"/>
    <property type="match status" value="1"/>
</dbReference>
<dbReference type="InterPro" id="IPR016187">
    <property type="entry name" value="CTDL_fold"/>
</dbReference>
<evidence type="ECO:0000256" key="2">
    <source>
        <dbReference type="ARBA" id="ARBA00023004"/>
    </source>
</evidence>
<proteinExistence type="predicted"/>
<dbReference type="Pfam" id="PF12867">
    <property type="entry name" value="DinB_2"/>
    <property type="match status" value="1"/>
</dbReference>